<dbReference type="PANTHER" id="PTHR43133:SF8">
    <property type="entry name" value="RNA POLYMERASE SIGMA FACTOR HI_1459-RELATED"/>
    <property type="match status" value="1"/>
</dbReference>
<dbReference type="GO" id="GO:0016987">
    <property type="term" value="F:sigma factor activity"/>
    <property type="evidence" value="ECO:0007669"/>
    <property type="project" value="UniProtKB-KW"/>
</dbReference>
<proteinExistence type="inferred from homology"/>
<dbReference type="Gene3D" id="1.10.1740.10">
    <property type="match status" value="1"/>
</dbReference>
<dbReference type="InterPro" id="IPR013324">
    <property type="entry name" value="RNA_pol_sigma_r3/r4-like"/>
</dbReference>
<evidence type="ECO:0000313" key="8">
    <source>
        <dbReference type="Proteomes" id="UP000317243"/>
    </source>
</evidence>
<evidence type="ECO:0000256" key="5">
    <source>
        <dbReference type="ARBA" id="ARBA00023163"/>
    </source>
</evidence>
<evidence type="ECO:0000259" key="6">
    <source>
        <dbReference type="Pfam" id="PF08281"/>
    </source>
</evidence>
<dbReference type="EMBL" id="SIHI01000014">
    <property type="protein sequence ID" value="TWT50093.1"/>
    <property type="molecule type" value="Genomic_DNA"/>
</dbReference>
<dbReference type="Pfam" id="PF08281">
    <property type="entry name" value="Sigma70_r4_2"/>
    <property type="match status" value="1"/>
</dbReference>
<comment type="caution">
    <text evidence="7">The sequence shown here is derived from an EMBL/GenBank/DDBJ whole genome shotgun (WGS) entry which is preliminary data.</text>
</comment>
<dbReference type="OrthoDB" id="9797134at2"/>
<dbReference type="Proteomes" id="UP000317243">
    <property type="component" value="Unassembled WGS sequence"/>
</dbReference>
<dbReference type="SUPFAM" id="SSF88946">
    <property type="entry name" value="Sigma2 domain of RNA polymerase sigma factors"/>
    <property type="match status" value="1"/>
</dbReference>
<dbReference type="GO" id="GO:0006352">
    <property type="term" value="P:DNA-templated transcription initiation"/>
    <property type="evidence" value="ECO:0007669"/>
    <property type="project" value="InterPro"/>
</dbReference>
<keyword evidence="2" id="KW-0805">Transcription regulation</keyword>
<evidence type="ECO:0000256" key="1">
    <source>
        <dbReference type="ARBA" id="ARBA00010641"/>
    </source>
</evidence>
<evidence type="ECO:0000256" key="3">
    <source>
        <dbReference type="ARBA" id="ARBA00023082"/>
    </source>
</evidence>
<keyword evidence="4" id="KW-0238">DNA-binding</keyword>
<dbReference type="GO" id="GO:0003677">
    <property type="term" value="F:DNA binding"/>
    <property type="evidence" value="ECO:0007669"/>
    <property type="project" value="UniProtKB-KW"/>
</dbReference>
<reference evidence="7 8" key="1">
    <citation type="submission" date="2019-02" db="EMBL/GenBank/DDBJ databases">
        <title>Deep-cultivation of Planctomycetes and their phenomic and genomic characterization uncovers novel biology.</title>
        <authorList>
            <person name="Wiegand S."/>
            <person name="Jogler M."/>
            <person name="Boedeker C."/>
            <person name="Pinto D."/>
            <person name="Vollmers J."/>
            <person name="Rivas-Marin E."/>
            <person name="Kohn T."/>
            <person name="Peeters S.H."/>
            <person name="Heuer A."/>
            <person name="Rast P."/>
            <person name="Oberbeckmann S."/>
            <person name="Bunk B."/>
            <person name="Jeske O."/>
            <person name="Meyerdierks A."/>
            <person name="Storesund J.E."/>
            <person name="Kallscheuer N."/>
            <person name="Luecker S."/>
            <person name="Lage O.M."/>
            <person name="Pohl T."/>
            <person name="Merkel B.J."/>
            <person name="Hornburger P."/>
            <person name="Mueller R.-W."/>
            <person name="Bruemmer F."/>
            <person name="Labrenz M."/>
            <person name="Spormann A.M."/>
            <person name="Op Den Camp H."/>
            <person name="Overmann J."/>
            <person name="Amann R."/>
            <person name="Jetten M.S.M."/>
            <person name="Mascher T."/>
            <person name="Medema M.H."/>
            <person name="Devos D.P."/>
            <person name="Kaster A.-K."/>
            <person name="Ovreas L."/>
            <person name="Rohde M."/>
            <person name="Galperin M.Y."/>
            <person name="Jogler C."/>
        </authorList>
    </citation>
    <scope>NUCLEOTIDE SEQUENCE [LARGE SCALE GENOMIC DNA]</scope>
    <source>
        <strain evidence="7 8">KOR42</strain>
    </source>
</reference>
<keyword evidence="5" id="KW-0804">Transcription</keyword>
<name>A0A5C5WJD4_9PLAN</name>
<accession>A0A5C5WJD4</accession>
<dbReference type="PANTHER" id="PTHR43133">
    <property type="entry name" value="RNA POLYMERASE ECF-TYPE SIGMA FACTO"/>
    <property type="match status" value="1"/>
</dbReference>
<dbReference type="RefSeq" id="WP_146511079.1">
    <property type="nucleotide sequence ID" value="NZ_SIHI01000014.1"/>
</dbReference>
<dbReference type="NCBIfam" id="TIGR02937">
    <property type="entry name" value="sigma70-ECF"/>
    <property type="match status" value="1"/>
</dbReference>
<dbReference type="SUPFAM" id="SSF88659">
    <property type="entry name" value="Sigma3 and sigma4 domains of RNA polymerase sigma factors"/>
    <property type="match status" value="1"/>
</dbReference>
<protein>
    <submittedName>
        <fullName evidence="7">RNA polymerase sigma factor</fullName>
    </submittedName>
</protein>
<dbReference type="InterPro" id="IPR036388">
    <property type="entry name" value="WH-like_DNA-bd_sf"/>
</dbReference>
<evidence type="ECO:0000256" key="4">
    <source>
        <dbReference type="ARBA" id="ARBA00023125"/>
    </source>
</evidence>
<keyword evidence="3" id="KW-0731">Sigma factor</keyword>
<dbReference type="InterPro" id="IPR013249">
    <property type="entry name" value="RNA_pol_sigma70_r4_t2"/>
</dbReference>
<feature type="domain" description="RNA polymerase sigma factor 70 region 4 type 2" evidence="6">
    <location>
        <begin position="115"/>
        <end position="163"/>
    </location>
</feature>
<dbReference type="InterPro" id="IPR014284">
    <property type="entry name" value="RNA_pol_sigma-70_dom"/>
</dbReference>
<keyword evidence="8" id="KW-1185">Reference proteome</keyword>
<dbReference type="AlphaFoldDB" id="A0A5C5WJD4"/>
<evidence type="ECO:0000256" key="2">
    <source>
        <dbReference type="ARBA" id="ARBA00023015"/>
    </source>
</evidence>
<evidence type="ECO:0000313" key="7">
    <source>
        <dbReference type="EMBL" id="TWT50093.1"/>
    </source>
</evidence>
<dbReference type="Gene3D" id="1.10.10.10">
    <property type="entry name" value="Winged helix-like DNA-binding domain superfamily/Winged helix DNA-binding domain"/>
    <property type="match status" value="1"/>
</dbReference>
<gene>
    <name evidence="7" type="ORF">KOR42_36390</name>
</gene>
<organism evidence="7 8">
    <name type="scientific">Thalassoglobus neptunius</name>
    <dbReference type="NCBI Taxonomy" id="1938619"/>
    <lineage>
        <taxon>Bacteria</taxon>
        <taxon>Pseudomonadati</taxon>
        <taxon>Planctomycetota</taxon>
        <taxon>Planctomycetia</taxon>
        <taxon>Planctomycetales</taxon>
        <taxon>Planctomycetaceae</taxon>
        <taxon>Thalassoglobus</taxon>
    </lineage>
</organism>
<dbReference type="InterPro" id="IPR013325">
    <property type="entry name" value="RNA_pol_sigma_r2"/>
</dbReference>
<sequence length="178" mass="20710">MNSQADREKWFQDAYKSLAGPARTYLKSRLGSHYESVAGEIIHDAFLVLFEKIESLPRKQVAPWFFGVLKKKQRKVLRRRRRISNAAIDIGTVEDERRDPRFRDLATSEVQAMCEEVHKLIQSLESPGREVILLRLDGMDYQDIAEVLNLSKENARQLYCRARHTIQNHFATSFECLS</sequence>
<dbReference type="InterPro" id="IPR039425">
    <property type="entry name" value="RNA_pol_sigma-70-like"/>
</dbReference>
<comment type="similarity">
    <text evidence="1">Belongs to the sigma-70 factor family. ECF subfamily.</text>
</comment>